<dbReference type="Proteomes" id="UP000797356">
    <property type="component" value="Chromosome 7"/>
</dbReference>
<gene>
    <name evidence="7" type="ORF">COCNU_07G008630</name>
</gene>
<dbReference type="OrthoDB" id="8904098at2759"/>
<dbReference type="Pfam" id="PF00854">
    <property type="entry name" value="PTR2"/>
    <property type="match status" value="1"/>
</dbReference>
<name>A0A8K0IET9_COCNU</name>
<keyword evidence="4 6" id="KW-1133">Transmembrane helix</keyword>
<evidence type="ECO:0000256" key="5">
    <source>
        <dbReference type="ARBA" id="ARBA00023136"/>
    </source>
</evidence>
<comment type="caution">
    <text evidence="7">The sequence shown here is derived from an EMBL/GenBank/DDBJ whole genome shotgun (WGS) entry which is preliminary data.</text>
</comment>
<evidence type="ECO:0000256" key="6">
    <source>
        <dbReference type="SAM" id="Phobius"/>
    </source>
</evidence>
<organism evidence="7 8">
    <name type="scientific">Cocos nucifera</name>
    <name type="common">Coconut palm</name>
    <dbReference type="NCBI Taxonomy" id="13894"/>
    <lineage>
        <taxon>Eukaryota</taxon>
        <taxon>Viridiplantae</taxon>
        <taxon>Streptophyta</taxon>
        <taxon>Embryophyta</taxon>
        <taxon>Tracheophyta</taxon>
        <taxon>Spermatophyta</taxon>
        <taxon>Magnoliopsida</taxon>
        <taxon>Liliopsida</taxon>
        <taxon>Arecaceae</taxon>
        <taxon>Arecoideae</taxon>
        <taxon>Cocoseae</taxon>
        <taxon>Attaleinae</taxon>
        <taxon>Cocos</taxon>
    </lineage>
</organism>
<evidence type="ECO:0000313" key="7">
    <source>
        <dbReference type="EMBL" id="KAG1354751.1"/>
    </source>
</evidence>
<protein>
    <submittedName>
        <fullName evidence="7">Uncharacterized protein</fullName>
    </submittedName>
</protein>
<keyword evidence="8" id="KW-1185">Reference proteome</keyword>
<keyword evidence="3 6" id="KW-0812">Transmembrane</keyword>
<proteinExistence type="inferred from homology"/>
<evidence type="ECO:0000313" key="8">
    <source>
        <dbReference type="Proteomes" id="UP000797356"/>
    </source>
</evidence>
<accession>A0A8K0IET9</accession>
<evidence type="ECO:0000256" key="3">
    <source>
        <dbReference type="ARBA" id="ARBA00022692"/>
    </source>
</evidence>
<evidence type="ECO:0000256" key="1">
    <source>
        <dbReference type="ARBA" id="ARBA00004141"/>
    </source>
</evidence>
<dbReference type="Gene3D" id="1.20.1250.20">
    <property type="entry name" value="MFS general substrate transporter like domains"/>
    <property type="match status" value="1"/>
</dbReference>
<dbReference type="EMBL" id="CM017878">
    <property type="protein sequence ID" value="KAG1354751.1"/>
    <property type="molecule type" value="Genomic_DNA"/>
</dbReference>
<feature type="transmembrane region" description="Helical" evidence="6">
    <location>
        <begin position="60"/>
        <end position="79"/>
    </location>
</feature>
<sequence>MAPLHRCPSGGSEACAASPADMACTFAFSAILVRMASLFVEQGSATRTTIPHFHIPPASMTVFDVIGISFFMVFYEKLIAPLYTEITNKVPNRSSDLKRMGIVLAFAIAAMITAGLIELQRRNQALQGGKELSSLGILWQIPQYALIGIAEAFFYVGQIDYFSSQLPDEWKSRGIGPCMALFMQLDTYSGNDNHNRGWKPWMGTTESK</sequence>
<reference evidence="7" key="1">
    <citation type="journal article" date="2017" name="Gigascience">
        <title>The genome draft of coconut (Cocos nucifera).</title>
        <authorList>
            <person name="Xiao Y."/>
            <person name="Xu P."/>
            <person name="Fan H."/>
            <person name="Baudouin L."/>
            <person name="Xia W."/>
            <person name="Bocs S."/>
            <person name="Xu J."/>
            <person name="Li Q."/>
            <person name="Guo A."/>
            <person name="Zhou L."/>
            <person name="Li J."/>
            <person name="Wu Y."/>
            <person name="Ma Z."/>
            <person name="Armero A."/>
            <person name="Issali A.E."/>
            <person name="Liu N."/>
            <person name="Peng M."/>
            <person name="Yang Y."/>
        </authorList>
    </citation>
    <scope>NUCLEOTIDE SEQUENCE</scope>
    <source>
        <tissue evidence="7">Spear leaf of Hainan Tall coconut</tissue>
    </source>
</reference>
<feature type="transmembrane region" description="Helical" evidence="6">
    <location>
        <begin position="100"/>
        <end position="117"/>
    </location>
</feature>
<reference evidence="7" key="2">
    <citation type="submission" date="2019-07" db="EMBL/GenBank/DDBJ databases">
        <authorList>
            <person name="Yang Y."/>
            <person name="Bocs S."/>
            <person name="Baudouin L."/>
        </authorList>
    </citation>
    <scope>NUCLEOTIDE SEQUENCE</scope>
    <source>
        <tissue evidence="7">Spear leaf of Hainan Tall coconut</tissue>
    </source>
</reference>
<dbReference type="InterPro" id="IPR000109">
    <property type="entry name" value="POT_fam"/>
</dbReference>
<feature type="transmembrane region" description="Helical" evidence="6">
    <location>
        <begin position="137"/>
        <end position="156"/>
    </location>
</feature>
<evidence type="ECO:0000256" key="2">
    <source>
        <dbReference type="ARBA" id="ARBA00005982"/>
    </source>
</evidence>
<dbReference type="InterPro" id="IPR036259">
    <property type="entry name" value="MFS_trans_sf"/>
</dbReference>
<dbReference type="PANTHER" id="PTHR11654">
    <property type="entry name" value="OLIGOPEPTIDE TRANSPORTER-RELATED"/>
    <property type="match status" value="1"/>
</dbReference>
<evidence type="ECO:0000256" key="4">
    <source>
        <dbReference type="ARBA" id="ARBA00022989"/>
    </source>
</evidence>
<dbReference type="AlphaFoldDB" id="A0A8K0IET9"/>
<dbReference type="GO" id="GO:0022857">
    <property type="term" value="F:transmembrane transporter activity"/>
    <property type="evidence" value="ECO:0007669"/>
    <property type="project" value="InterPro"/>
</dbReference>
<comment type="similarity">
    <text evidence="2">Belongs to the major facilitator superfamily. Proton-dependent oligopeptide transporter (POT/PTR) (TC 2.A.17) family.</text>
</comment>
<dbReference type="GO" id="GO:0016020">
    <property type="term" value="C:membrane"/>
    <property type="evidence" value="ECO:0007669"/>
    <property type="project" value="UniProtKB-SubCell"/>
</dbReference>
<keyword evidence="5 6" id="KW-0472">Membrane</keyword>
<comment type="subcellular location">
    <subcellularLocation>
        <location evidence="1">Membrane</location>
        <topology evidence="1">Multi-pass membrane protein</topology>
    </subcellularLocation>
</comment>